<keyword evidence="3" id="KW-0029">Amino-acid transport</keyword>
<feature type="domain" description="Leucine-binding protein" evidence="4">
    <location>
        <begin position="54"/>
        <end position="384"/>
    </location>
</feature>
<dbReference type="PROSITE" id="PS51257">
    <property type="entry name" value="PROKAR_LIPOPROTEIN"/>
    <property type="match status" value="1"/>
</dbReference>
<protein>
    <submittedName>
        <fullName evidence="6">Unannotated protein</fullName>
    </submittedName>
</protein>
<dbReference type="EMBL" id="CAFBPN010000094">
    <property type="protein sequence ID" value="CAB5028139.1"/>
    <property type="molecule type" value="Genomic_DNA"/>
</dbReference>
<organism evidence="6">
    <name type="scientific">freshwater metagenome</name>
    <dbReference type="NCBI Taxonomy" id="449393"/>
    <lineage>
        <taxon>unclassified sequences</taxon>
        <taxon>metagenomes</taxon>
        <taxon>ecological metagenomes</taxon>
    </lineage>
</organism>
<evidence type="ECO:0000256" key="1">
    <source>
        <dbReference type="ARBA" id="ARBA00022448"/>
    </source>
</evidence>
<dbReference type="Gene3D" id="3.40.50.2300">
    <property type="match status" value="2"/>
</dbReference>
<dbReference type="AlphaFoldDB" id="A0A6J7U7T7"/>
<dbReference type="GO" id="GO:0006865">
    <property type="term" value="P:amino acid transport"/>
    <property type="evidence" value="ECO:0007669"/>
    <property type="project" value="UniProtKB-KW"/>
</dbReference>
<dbReference type="PANTHER" id="PTHR47151">
    <property type="entry name" value="LEU/ILE/VAL-BINDING ABC TRANSPORTER SUBUNIT"/>
    <property type="match status" value="1"/>
</dbReference>
<dbReference type="PRINTS" id="PR00337">
    <property type="entry name" value="LEUILEVALBP"/>
</dbReference>
<dbReference type="InterPro" id="IPR028081">
    <property type="entry name" value="Leu-bd"/>
</dbReference>
<evidence type="ECO:0000256" key="3">
    <source>
        <dbReference type="ARBA" id="ARBA00022970"/>
    </source>
</evidence>
<evidence type="ECO:0000313" key="6">
    <source>
        <dbReference type="EMBL" id="CAB5061895.1"/>
    </source>
</evidence>
<proteinExistence type="predicted"/>
<dbReference type="InterPro" id="IPR028082">
    <property type="entry name" value="Peripla_BP_I"/>
</dbReference>
<accession>A0A6J7U7T7</accession>
<evidence type="ECO:0000313" key="5">
    <source>
        <dbReference type="EMBL" id="CAB5028139.1"/>
    </source>
</evidence>
<gene>
    <name evidence="5" type="ORF">UFOPK4098_01302</name>
    <name evidence="6" type="ORF">UFOPK4347_00429</name>
</gene>
<reference evidence="6" key="1">
    <citation type="submission" date="2020-05" db="EMBL/GenBank/DDBJ databases">
        <authorList>
            <person name="Chiriac C."/>
            <person name="Salcher M."/>
            <person name="Ghai R."/>
            <person name="Kavagutti S V."/>
        </authorList>
    </citation>
    <scope>NUCLEOTIDE SEQUENCE</scope>
</reference>
<keyword evidence="1" id="KW-0813">Transport</keyword>
<dbReference type="Pfam" id="PF13458">
    <property type="entry name" value="Peripla_BP_6"/>
    <property type="match status" value="1"/>
</dbReference>
<dbReference type="EMBL" id="CAFBQU010000006">
    <property type="protein sequence ID" value="CAB5061895.1"/>
    <property type="molecule type" value="Genomic_DNA"/>
</dbReference>
<dbReference type="PANTHER" id="PTHR47151:SF2">
    <property type="entry name" value="AMINO ACID BINDING PROTEIN"/>
    <property type="match status" value="1"/>
</dbReference>
<evidence type="ECO:0000259" key="4">
    <source>
        <dbReference type="Pfam" id="PF13458"/>
    </source>
</evidence>
<keyword evidence="2" id="KW-0732">Signal</keyword>
<sequence length="393" mass="39542">MKKSTLLRAGAIAVSLAFVTAACGSDSEGSVSEDTVVTEDTAAAAVDGVTCEGVSIAFFGALSGDAGNLGKNIRAGADLAVSEFNTANPDCQVGLVDFDSQGDPAQAPALAQKAIDDAGILGIVGPAFSGESKAANPLFDAAGLAIITPSATNETLNDNNWKVFHRALAGDDKQGPGIATYIQKTLAAAKVGIIDDASEYGKGLADIVKTTLGDAVVASDSIDPKAADFSAAVSKMKEAAPDAIFYGGYYAEAGKLAKQLRDAGVTATLVFGDGVKDNGFIEAAGPAADGSIITCTCADGASNAEFAAAYTAKFPGETPQTYGAEAYDAAKAFLAAIAAGKTDRAGVLEFLGTYDAAGVTKQIKWDETGEVAGNAVYAYKVEAGAIVALGLIE</sequence>
<name>A0A6J7U7T7_9ZZZZ</name>
<dbReference type="SUPFAM" id="SSF53822">
    <property type="entry name" value="Periplasmic binding protein-like I"/>
    <property type="match status" value="1"/>
</dbReference>
<dbReference type="InterPro" id="IPR000709">
    <property type="entry name" value="Leu_Ile_Val-bd"/>
</dbReference>
<dbReference type="CDD" id="cd06342">
    <property type="entry name" value="PBP1_ABC_LIVBP-like"/>
    <property type="match status" value="1"/>
</dbReference>
<evidence type="ECO:0000256" key="2">
    <source>
        <dbReference type="ARBA" id="ARBA00022729"/>
    </source>
</evidence>